<accession>A0A644Z423</accession>
<reference evidence="1" key="1">
    <citation type="submission" date="2019-08" db="EMBL/GenBank/DDBJ databases">
        <authorList>
            <person name="Kucharzyk K."/>
            <person name="Murdoch R.W."/>
            <person name="Higgins S."/>
            <person name="Loffler F."/>
        </authorList>
    </citation>
    <scope>NUCLEOTIDE SEQUENCE</scope>
</reference>
<gene>
    <name evidence="1" type="ORF">SDC9_80059</name>
</gene>
<dbReference type="EMBL" id="VSSQ01006673">
    <property type="protein sequence ID" value="MPM33483.1"/>
    <property type="molecule type" value="Genomic_DNA"/>
</dbReference>
<dbReference type="AlphaFoldDB" id="A0A644Z423"/>
<organism evidence="1">
    <name type="scientific">bioreactor metagenome</name>
    <dbReference type="NCBI Taxonomy" id="1076179"/>
    <lineage>
        <taxon>unclassified sequences</taxon>
        <taxon>metagenomes</taxon>
        <taxon>ecological metagenomes</taxon>
    </lineage>
</organism>
<protein>
    <submittedName>
        <fullName evidence="1">Uncharacterized protein</fullName>
    </submittedName>
</protein>
<dbReference type="InterPro" id="IPR036388">
    <property type="entry name" value="WH-like_DNA-bd_sf"/>
</dbReference>
<dbReference type="Gene3D" id="1.10.10.10">
    <property type="entry name" value="Winged helix-like DNA-binding domain superfamily/Winged helix DNA-binding domain"/>
    <property type="match status" value="1"/>
</dbReference>
<sequence length="93" mass="10786">MQVDVPIQLPSQLEDEIRKTIASVIIEGAKQATNLYYDLPPYPNKSQLKAALKVGNEKVKQWEAEGLPVTRFSDNDYRYDRNDIIKFFDNRKV</sequence>
<comment type="caution">
    <text evidence="1">The sequence shown here is derived from an EMBL/GenBank/DDBJ whole genome shotgun (WGS) entry which is preliminary data.</text>
</comment>
<evidence type="ECO:0000313" key="1">
    <source>
        <dbReference type="EMBL" id="MPM33483.1"/>
    </source>
</evidence>
<proteinExistence type="predicted"/>
<name>A0A644Z423_9ZZZZ</name>